<evidence type="ECO:0000259" key="4">
    <source>
        <dbReference type="PROSITE" id="PS50013"/>
    </source>
</evidence>
<proteinExistence type="predicted"/>
<protein>
    <recommendedName>
        <fullName evidence="4">Chromo domain-containing protein</fullName>
    </recommendedName>
</protein>
<evidence type="ECO:0000256" key="2">
    <source>
        <dbReference type="ARBA" id="ARBA00011353"/>
    </source>
</evidence>
<keyword evidence="3" id="KW-0539">Nucleus</keyword>
<comment type="subunit">
    <text evidence="2">Component of the NuA4 histone acetyltransferase complex.</text>
</comment>
<accession>A0A0D2A8K6</accession>
<dbReference type="InterPro" id="IPR023780">
    <property type="entry name" value="Chromo_domain"/>
</dbReference>
<evidence type="ECO:0000313" key="5">
    <source>
        <dbReference type="EMBL" id="KIW36656.1"/>
    </source>
</evidence>
<dbReference type="HOGENOM" id="CLU_2236603_0_0_1"/>
<organism evidence="5 6">
    <name type="scientific">Exophiala oligosperma</name>
    <dbReference type="NCBI Taxonomy" id="215243"/>
    <lineage>
        <taxon>Eukaryota</taxon>
        <taxon>Fungi</taxon>
        <taxon>Dikarya</taxon>
        <taxon>Ascomycota</taxon>
        <taxon>Pezizomycotina</taxon>
        <taxon>Eurotiomycetes</taxon>
        <taxon>Chaetothyriomycetidae</taxon>
        <taxon>Chaetothyriales</taxon>
        <taxon>Herpotrichiellaceae</taxon>
        <taxon>Exophiala</taxon>
    </lineage>
</organism>
<reference evidence="5 6" key="1">
    <citation type="submission" date="2015-01" db="EMBL/GenBank/DDBJ databases">
        <title>The Genome Sequence of Exophiala oligosperma CBS72588.</title>
        <authorList>
            <consortium name="The Broad Institute Genomics Platform"/>
            <person name="Cuomo C."/>
            <person name="de Hoog S."/>
            <person name="Gorbushina A."/>
            <person name="Stielow B."/>
            <person name="Teixiera M."/>
            <person name="Abouelleil A."/>
            <person name="Chapman S.B."/>
            <person name="Priest M."/>
            <person name="Young S.K."/>
            <person name="Wortman J."/>
            <person name="Nusbaum C."/>
            <person name="Birren B."/>
        </authorList>
    </citation>
    <scope>NUCLEOTIDE SEQUENCE [LARGE SCALE GENOMIC DNA]</scope>
    <source>
        <strain evidence="5 6">CBS 72588</strain>
    </source>
</reference>
<dbReference type="InterPro" id="IPR000953">
    <property type="entry name" value="Chromo/chromo_shadow_dom"/>
</dbReference>
<dbReference type="Gene3D" id="2.40.50.40">
    <property type="match status" value="1"/>
</dbReference>
<name>A0A0D2A8K6_9EURO</name>
<dbReference type="GO" id="GO:0005634">
    <property type="term" value="C:nucleus"/>
    <property type="evidence" value="ECO:0007669"/>
    <property type="project" value="UniProtKB-SubCell"/>
</dbReference>
<dbReference type="Pfam" id="PF00385">
    <property type="entry name" value="Chromo"/>
    <property type="match status" value="1"/>
</dbReference>
<keyword evidence="6" id="KW-1185">Reference proteome</keyword>
<dbReference type="CDD" id="cd00024">
    <property type="entry name" value="CD_CSD"/>
    <property type="match status" value="1"/>
</dbReference>
<dbReference type="VEuPathDB" id="FungiDB:PV06_11074"/>
<dbReference type="PROSITE" id="PS00598">
    <property type="entry name" value="CHROMO_1"/>
    <property type="match status" value="1"/>
</dbReference>
<dbReference type="STRING" id="215243.A0A0D2A8K6"/>
<gene>
    <name evidence="5" type="ORF">PV06_11074</name>
</gene>
<dbReference type="AlphaFoldDB" id="A0A0D2A8K6"/>
<comment type="subcellular location">
    <subcellularLocation>
        <location evidence="1">Nucleus</location>
    </subcellularLocation>
</comment>
<sequence length="105" mass="12162">MNDSIDEVSTQGYSLMAYRPKGKRIRVVQQFVNTILEDDTFCEPPDQPSEQDDDDVRPYDFIGAVGIRTDRRGKKTVLYHVKWKGYGIKSMTWEPESHIFEGDLC</sequence>
<evidence type="ECO:0000313" key="6">
    <source>
        <dbReference type="Proteomes" id="UP000053342"/>
    </source>
</evidence>
<dbReference type="InterPro" id="IPR023779">
    <property type="entry name" value="Chromodomain_CS"/>
</dbReference>
<feature type="domain" description="Chromo" evidence="4">
    <location>
        <begin position="59"/>
        <end position="105"/>
    </location>
</feature>
<dbReference type="SUPFAM" id="SSF54160">
    <property type="entry name" value="Chromo domain-like"/>
    <property type="match status" value="1"/>
</dbReference>
<dbReference type="GeneID" id="27363148"/>
<dbReference type="PROSITE" id="PS50013">
    <property type="entry name" value="CHROMO_2"/>
    <property type="match status" value="1"/>
</dbReference>
<dbReference type="RefSeq" id="XP_016256872.1">
    <property type="nucleotide sequence ID" value="XM_016412691.1"/>
</dbReference>
<dbReference type="OrthoDB" id="433924at2759"/>
<dbReference type="GO" id="GO:0006338">
    <property type="term" value="P:chromatin remodeling"/>
    <property type="evidence" value="ECO:0007669"/>
    <property type="project" value="UniProtKB-ARBA"/>
</dbReference>
<dbReference type="Proteomes" id="UP000053342">
    <property type="component" value="Unassembled WGS sequence"/>
</dbReference>
<evidence type="ECO:0000256" key="1">
    <source>
        <dbReference type="ARBA" id="ARBA00004123"/>
    </source>
</evidence>
<evidence type="ECO:0000256" key="3">
    <source>
        <dbReference type="ARBA" id="ARBA00023242"/>
    </source>
</evidence>
<dbReference type="EMBL" id="KN847350">
    <property type="protein sequence ID" value="KIW36656.1"/>
    <property type="molecule type" value="Genomic_DNA"/>
</dbReference>
<dbReference type="InterPro" id="IPR016197">
    <property type="entry name" value="Chromo-like_dom_sf"/>
</dbReference>